<dbReference type="InterPro" id="IPR001567">
    <property type="entry name" value="Pept_M3A_M3B_dom"/>
</dbReference>
<feature type="domain" description="Peptidase M3A/M3B catalytic" evidence="7">
    <location>
        <begin position="146"/>
        <end position="250"/>
    </location>
</feature>
<dbReference type="GO" id="GO:0006518">
    <property type="term" value="P:peptide metabolic process"/>
    <property type="evidence" value="ECO:0007669"/>
    <property type="project" value="TreeGrafter"/>
</dbReference>
<dbReference type="InterPro" id="IPR045090">
    <property type="entry name" value="Pept_M3A_M3B"/>
</dbReference>
<comment type="caution">
    <text evidence="8">The sequence shown here is derived from an EMBL/GenBank/DDBJ whole genome shotgun (WGS) entry which is preliminary data.</text>
</comment>
<evidence type="ECO:0000256" key="2">
    <source>
        <dbReference type="ARBA" id="ARBA00022723"/>
    </source>
</evidence>
<keyword evidence="3 6" id="KW-0378">Hydrolase</keyword>
<comment type="cofactor">
    <cofactor evidence="6">
        <name>Zn(2+)</name>
        <dbReference type="ChEBI" id="CHEBI:29105"/>
    </cofactor>
    <text evidence="6">Binds 1 zinc ion.</text>
</comment>
<sequence>MCPVIQALESFIEAHTRQVEPLVIAQSEAYWRFTTTGRKEDEEEYARWTAALRKVYADRQAFARLRQLMEDAGLLKDGAFTPNPEIPPLLARQARILYDDFRGLQIDPRLIDAITDLEKEVEGAFNTFRATLRGQPVTDNQIRQILRTSTDLALRREAWEASKQIGAQVAERLLRLVDLRNEGARQVGFDHFYTMSLALAEQDEGELFRLLDQLDQRTRPLFAAYKAELDAELAHRFGIDPRELRPWHYSDPFFQEPPEVGDGVARFFEGRDPVALSRAFYSAIGLEIEDILARSDLYEREGKQQHAYCIHIDRKGDVRILANLQPDAYWAETMLHELGHAVYDKYIDRNLPFLLRTPAHILSTEAIAVLMGRLIHHPAWLRRYLNLDEGTLQGTLPQALRRNRAKLLVFTRWVLVMAHFERALYQNPRQDLNRLWWDLVEEFQMVRRPEGRDAPDWAAKIHLSVAPVYYHNYLLGELAASQLLMTLRARIGEDETWIASPETGAFLIQRYFRPGRSVDWNTLMVFATGYPLSPEPFARDLQA</sequence>
<evidence type="ECO:0000256" key="5">
    <source>
        <dbReference type="ARBA" id="ARBA00023049"/>
    </source>
</evidence>
<dbReference type="Gene3D" id="1.10.1370.30">
    <property type="match status" value="1"/>
</dbReference>
<dbReference type="GO" id="GO:0006508">
    <property type="term" value="P:proteolysis"/>
    <property type="evidence" value="ECO:0007669"/>
    <property type="project" value="UniProtKB-KW"/>
</dbReference>
<evidence type="ECO:0000313" key="9">
    <source>
        <dbReference type="Proteomes" id="UP000236642"/>
    </source>
</evidence>
<proteinExistence type="inferred from homology"/>
<dbReference type="GO" id="GO:0046872">
    <property type="term" value="F:metal ion binding"/>
    <property type="evidence" value="ECO:0007669"/>
    <property type="project" value="UniProtKB-UniRule"/>
</dbReference>
<dbReference type="AlphaFoldDB" id="A0A2H5Y5Q4"/>
<keyword evidence="1 6" id="KW-0645">Protease</keyword>
<dbReference type="Proteomes" id="UP000236642">
    <property type="component" value="Unassembled WGS sequence"/>
</dbReference>
<gene>
    <name evidence="8" type="ORF">HRbin22_01010</name>
</gene>
<dbReference type="GO" id="GO:0004222">
    <property type="term" value="F:metalloendopeptidase activity"/>
    <property type="evidence" value="ECO:0007669"/>
    <property type="project" value="InterPro"/>
</dbReference>
<evidence type="ECO:0000256" key="3">
    <source>
        <dbReference type="ARBA" id="ARBA00022801"/>
    </source>
</evidence>
<evidence type="ECO:0000256" key="4">
    <source>
        <dbReference type="ARBA" id="ARBA00022833"/>
    </source>
</evidence>
<evidence type="ECO:0000256" key="6">
    <source>
        <dbReference type="RuleBase" id="RU003435"/>
    </source>
</evidence>
<accession>A0A2H5Y5Q4</accession>
<dbReference type="EMBL" id="BEHY01000017">
    <property type="protein sequence ID" value="GBD08769.1"/>
    <property type="molecule type" value="Genomic_DNA"/>
</dbReference>
<keyword evidence="5 6" id="KW-0482">Metalloprotease</keyword>
<reference evidence="9" key="1">
    <citation type="submission" date="2017-09" db="EMBL/GenBank/DDBJ databases">
        <title>Metaegenomics of thermophilic ammonia-oxidizing enrichment culture.</title>
        <authorList>
            <person name="Kato S."/>
            <person name="Suzuki K."/>
        </authorList>
    </citation>
    <scope>NUCLEOTIDE SEQUENCE [LARGE SCALE GENOMIC DNA]</scope>
</reference>
<evidence type="ECO:0000259" key="7">
    <source>
        <dbReference type="Pfam" id="PF01432"/>
    </source>
</evidence>
<dbReference type="PANTHER" id="PTHR11804">
    <property type="entry name" value="PROTEASE M3 THIMET OLIGOPEPTIDASE-RELATED"/>
    <property type="match status" value="1"/>
</dbReference>
<evidence type="ECO:0000256" key="1">
    <source>
        <dbReference type="ARBA" id="ARBA00022670"/>
    </source>
</evidence>
<comment type="similarity">
    <text evidence="6">Belongs to the peptidase M3 family.</text>
</comment>
<keyword evidence="2 6" id="KW-0479">Metal-binding</keyword>
<evidence type="ECO:0000313" key="8">
    <source>
        <dbReference type="EMBL" id="GBD08769.1"/>
    </source>
</evidence>
<dbReference type="Pfam" id="PF01432">
    <property type="entry name" value="Peptidase_M3"/>
    <property type="match status" value="2"/>
</dbReference>
<feature type="domain" description="Peptidase M3A/M3B catalytic" evidence="7">
    <location>
        <begin position="296"/>
        <end position="541"/>
    </location>
</feature>
<name>A0A2H5Y5Q4_9CHLR</name>
<protein>
    <recommendedName>
        <fullName evidence="7">Peptidase M3A/M3B catalytic domain-containing protein</fullName>
    </recommendedName>
</protein>
<dbReference type="SUPFAM" id="SSF55486">
    <property type="entry name" value="Metalloproteases ('zincins'), catalytic domain"/>
    <property type="match status" value="1"/>
</dbReference>
<dbReference type="PANTHER" id="PTHR11804:SF84">
    <property type="entry name" value="SACCHAROLYSIN"/>
    <property type="match status" value="1"/>
</dbReference>
<organism evidence="8 9">
    <name type="scientific">Candidatus Thermoflexus japonica</name>
    <dbReference type="NCBI Taxonomy" id="2035417"/>
    <lineage>
        <taxon>Bacteria</taxon>
        <taxon>Bacillati</taxon>
        <taxon>Chloroflexota</taxon>
        <taxon>Thermoflexia</taxon>
        <taxon>Thermoflexales</taxon>
        <taxon>Thermoflexaceae</taxon>
        <taxon>Thermoflexus</taxon>
    </lineage>
</organism>
<keyword evidence="4 6" id="KW-0862">Zinc</keyword>